<comment type="caution">
    <text evidence="1">The sequence shown here is derived from an EMBL/GenBank/DDBJ whole genome shotgun (WGS) entry which is preliminary data.</text>
</comment>
<protein>
    <submittedName>
        <fullName evidence="1">Uncharacterized protein</fullName>
    </submittedName>
</protein>
<gene>
    <name evidence="1" type="ORF">SDC9_75786</name>
</gene>
<accession>A0A644YL70</accession>
<sequence>MRGSNREFLARRQPVLNPVQPAFGLQRGDQIIVDTRMGRRLLQRVGQRTVLHDVLVQHDLGDLIGHLMQQAVAFVAVQSARRHRRIEQDLDIDLVVRGRHSGRVVDEISVDLAAGKRIFDASCLRPAQVTALADAAGTHLRGVHPDRVVAAIVGRAVRLAGGLHPGADATVPHQVHRRAQDRLDHLGGCQRGDEGTQPQASAHRLGHRDRFGGAQVDPTARAEQIGAVRIPTAPGSEQPLPLDERRLRIGIGIEEDVTVVESRHQFGVGRHQHAVAEDVTGHVADSHAGEVLGRRIDSEFTEVPSHRDPGTTRGDAHLLVVKAFRASRGEGIAQPVPSIDGDLIGQIAEGRGALVGGHHQIRVVVVPGQDVVRTHHGAVHDVVGDRQQGGDERRVARPGFRDASGRLEPGEPQRIEATLGADRHDDGILHCLSLDQIHHLGAIVLGPIGPTDTATGDLAEAQMNAFDLRRVNEDLVGRLGTAHELQPPWFDLHGESSTARTCPGSLGRVVQGIEVGAHHRRDDAQVLAEHAVLVQHRDRIDGPAHLLGQFRDAGFAIYLGVLPRRELGLEQLDQRRGDRQVLVQRLGDVRL</sequence>
<evidence type="ECO:0000313" key="1">
    <source>
        <dbReference type="EMBL" id="MPM29246.1"/>
    </source>
</evidence>
<organism evidence="1">
    <name type="scientific">bioreactor metagenome</name>
    <dbReference type="NCBI Taxonomy" id="1076179"/>
    <lineage>
        <taxon>unclassified sequences</taxon>
        <taxon>metagenomes</taxon>
        <taxon>ecological metagenomes</taxon>
    </lineage>
</organism>
<dbReference type="EMBL" id="VSSQ01005461">
    <property type="protein sequence ID" value="MPM29246.1"/>
    <property type="molecule type" value="Genomic_DNA"/>
</dbReference>
<name>A0A644YL70_9ZZZZ</name>
<proteinExistence type="predicted"/>
<reference evidence="1" key="1">
    <citation type="submission" date="2019-08" db="EMBL/GenBank/DDBJ databases">
        <authorList>
            <person name="Kucharzyk K."/>
            <person name="Murdoch R.W."/>
            <person name="Higgins S."/>
            <person name="Loffler F."/>
        </authorList>
    </citation>
    <scope>NUCLEOTIDE SEQUENCE</scope>
</reference>
<dbReference type="AlphaFoldDB" id="A0A644YL70"/>